<evidence type="ECO:0000256" key="13">
    <source>
        <dbReference type="NCBIfam" id="TIGR04265"/>
    </source>
</evidence>
<evidence type="ECO:0000256" key="4">
    <source>
        <dbReference type="ARBA" id="ARBA00022679"/>
    </source>
</evidence>
<feature type="domain" description="PLD phosphodiesterase" evidence="14">
    <location>
        <begin position="400"/>
        <end position="427"/>
    </location>
</feature>
<proteinExistence type="inferred from homology"/>
<dbReference type="Gene3D" id="3.30.870.10">
    <property type="entry name" value="Endonuclease Chain A"/>
    <property type="match status" value="2"/>
</dbReference>
<evidence type="ECO:0000313" key="15">
    <source>
        <dbReference type="EMBL" id="GGA27534.1"/>
    </source>
</evidence>
<dbReference type="Proteomes" id="UP000609323">
    <property type="component" value="Unassembled WGS sequence"/>
</dbReference>
<keyword evidence="4 12" id="KW-0808">Transferase</keyword>
<dbReference type="InterPro" id="IPR027379">
    <property type="entry name" value="CLS_N"/>
</dbReference>
<evidence type="ECO:0000256" key="3">
    <source>
        <dbReference type="ARBA" id="ARBA00022516"/>
    </source>
</evidence>
<dbReference type="CDD" id="cd09110">
    <property type="entry name" value="PLDc_CLS_1"/>
    <property type="match status" value="1"/>
</dbReference>
<dbReference type="SMART" id="SM00155">
    <property type="entry name" value="PLDc"/>
    <property type="match status" value="2"/>
</dbReference>
<dbReference type="PROSITE" id="PS50035">
    <property type="entry name" value="PLD"/>
    <property type="match status" value="2"/>
</dbReference>
<keyword evidence="7 12" id="KW-1133">Transmembrane helix</keyword>
<keyword evidence="8 12" id="KW-0443">Lipid metabolism</keyword>
<feature type="active site" evidence="12">
    <location>
        <position position="405"/>
    </location>
</feature>
<keyword evidence="9 12" id="KW-0472">Membrane</keyword>
<dbReference type="EMBL" id="BMHF01000002">
    <property type="protein sequence ID" value="GGA27534.1"/>
    <property type="molecule type" value="Genomic_DNA"/>
</dbReference>
<name>A0ABQ1FR52_9BACL</name>
<dbReference type="InterPro" id="IPR022924">
    <property type="entry name" value="Cardiolipin_synthase"/>
</dbReference>
<keyword evidence="10 12" id="KW-0594">Phospholipid biosynthesis</keyword>
<accession>A0ABQ1FR52</accession>
<feature type="active site" evidence="12">
    <location>
        <position position="229"/>
    </location>
</feature>
<keyword evidence="11 12" id="KW-1208">Phospholipid metabolism</keyword>
<keyword evidence="2 12" id="KW-1003">Cell membrane</keyword>
<feature type="active site" evidence="12">
    <location>
        <position position="231"/>
    </location>
</feature>
<evidence type="ECO:0000256" key="6">
    <source>
        <dbReference type="ARBA" id="ARBA00022737"/>
    </source>
</evidence>
<comment type="catalytic activity">
    <reaction evidence="12">
        <text>2 a 1,2-diacyl-sn-glycero-3-phospho-(1'-sn-glycerol) = a cardiolipin + glycerol</text>
        <dbReference type="Rhea" id="RHEA:31451"/>
        <dbReference type="ChEBI" id="CHEBI:17754"/>
        <dbReference type="ChEBI" id="CHEBI:62237"/>
        <dbReference type="ChEBI" id="CHEBI:64716"/>
    </reaction>
</comment>
<dbReference type="SUPFAM" id="SSF56024">
    <property type="entry name" value="Phospholipase D/nuclease"/>
    <property type="match status" value="2"/>
</dbReference>
<dbReference type="HAMAP" id="MF_01916">
    <property type="entry name" value="Cardiolipin_synth_Cls"/>
    <property type="match status" value="1"/>
</dbReference>
<keyword evidence="16" id="KW-1185">Reference proteome</keyword>
<evidence type="ECO:0000256" key="7">
    <source>
        <dbReference type="ARBA" id="ARBA00022989"/>
    </source>
</evidence>
<keyword evidence="3 12" id="KW-0444">Lipid biosynthesis</keyword>
<evidence type="ECO:0000256" key="12">
    <source>
        <dbReference type="HAMAP-Rule" id="MF_01916"/>
    </source>
</evidence>
<evidence type="ECO:0000256" key="2">
    <source>
        <dbReference type="ARBA" id="ARBA00022475"/>
    </source>
</evidence>
<feature type="active site" evidence="12">
    <location>
        <position position="407"/>
    </location>
</feature>
<feature type="active site" evidence="12">
    <location>
        <position position="236"/>
    </location>
</feature>
<dbReference type="EC" id="2.7.8.-" evidence="12 13"/>
<gene>
    <name evidence="15" type="primary">cls</name>
    <name evidence="15" type="ORF">GCM10010917_10550</name>
</gene>
<dbReference type="PANTHER" id="PTHR21248:SF20">
    <property type="entry name" value="CARDIOLIPIN SYNTHASE YWIE-RELATED"/>
    <property type="match status" value="1"/>
</dbReference>
<evidence type="ECO:0000256" key="5">
    <source>
        <dbReference type="ARBA" id="ARBA00022692"/>
    </source>
</evidence>
<evidence type="ECO:0000256" key="10">
    <source>
        <dbReference type="ARBA" id="ARBA00023209"/>
    </source>
</evidence>
<evidence type="ECO:0000256" key="11">
    <source>
        <dbReference type="ARBA" id="ARBA00023264"/>
    </source>
</evidence>
<sequence length="487" mass="56036">MVNPEIGGVVLLLWLLLSLIAFIFQIATIMLLEFRSAPKTVAWLFILFCVPFIGFVLYYFAARDYKNRRRLRRSGSKLFREMKALLWRQSSRVEDAAGMQNPEFIHRERLFKLLTRLSESPITGCNSTLVLKDGEETFPSMLEAMEQARDHIHIQFYIFRSDMIGSRFKDVMIRKAREGVEVRLLCDGLGSLKLKKGFIKELKEAGVKFHYFLPPWIALLDKRLNYRNHRKIVVIDGRIGFMGGINIGDDYLGLYSNMGYWRDTHVRIEGDAVYFLQNTFLGDWKLACGEQVDEAGYFPKHNCGGKEQVQILASGPDQYWNAIQEMCFGATSAATRRIWITTPYFIPDDGILEALKTAAVSGVDVRIIIPYHSDNRLVHWASLSYVEDLLRTGIKFYQYAKGFVHAKVMIVDDLLATVGSANLDMRSFFSNFEMTAILFDASPIEELARQFEEDLQECRPILLETFLNRPRRQKGMELLARLLSPLL</sequence>
<keyword evidence="6" id="KW-0677">Repeat</keyword>
<comment type="similarity">
    <text evidence="12">Belongs to the phospholipase D family. Cardiolipin synthase subfamily.</text>
</comment>
<evidence type="ECO:0000259" key="14">
    <source>
        <dbReference type="PROSITE" id="PS50035"/>
    </source>
</evidence>
<protein>
    <recommendedName>
        <fullName evidence="12 13">Cardiolipin synthase</fullName>
        <shortName evidence="12">CL synthase</shortName>
        <ecNumber evidence="12 13">2.7.8.-</ecNumber>
    </recommendedName>
</protein>
<dbReference type="Pfam" id="PF13091">
    <property type="entry name" value="PLDc_2"/>
    <property type="match status" value="2"/>
</dbReference>
<dbReference type="Pfam" id="PF13396">
    <property type="entry name" value="PLDc_N"/>
    <property type="match status" value="1"/>
</dbReference>
<evidence type="ECO:0000256" key="8">
    <source>
        <dbReference type="ARBA" id="ARBA00023098"/>
    </source>
</evidence>
<dbReference type="InterPro" id="IPR025202">
    <property type="entry name" value="PLD-like_dom"/>
</dbReference>
<feature type="active site" evidence="12">
    <location>
        <position position="412"/>
    </location>
</feature>
<organism evidence="15 16">
    <name type="scientific">Paenibacillus physcomitrellae</name>
    <dbReference type="NCBI Taxonomy" id="1619311"/>
    <lineage>
        <taxon>Bacteria</taxon>
        <taxon>Bacillati</taxon>
        <taxon>Bacillota</taxon>
        <taxon>Bacilli</taxon>
        <taxon>Bacillales</taxon>
        <taxon>Paenibacillaceae</taxon>
        <taxon>Paenibacillus</taxon>
    </lineage>
</organism>
<feature type="domain" description="PLD phosphodiesterase" evidence="14">
    <location>
        <begin position="224"/>
        <end position="251"/>
    </location>
</feature>
<dbReference type="CDD" id="cd09112">
    <property type="entry name" value="PLDc_CLS_2"/>
    <property type="match status" value="1"/>
</dbReference>
<evidence type="ECO:0000313" key="16">
    <source>
        <dbReference type="Proteomes" id="UP000609323"/>
    </source>
</evidence>
<dbReference type="InterPro" id="IPR001736">
    <property type="entry name" value="PLipase_D/transphosphatidylase"/>
</dbReference>
<dbReference type="InterPro" id="IPR030874">
    <property type="entry name" value="Cardiolipin_synth_Firmi"/>
</dbReference>
<evidence type="ECO:0000256" key="1">
    <source>
        <dbReference type="ARBA" id="ARBA00004651"/>
    </source>
</evidence>
<dbReference type="NCBIfam" id="TIGR04265">
    <property type="entry name" value="bac_cardiolipin"/>
    <property type="match status" value="1"/>
</dbReference>
<evidence type="ECO:0000256" key="9">
    <source>
        <dbReference type="ARBA" id="ARBA00023136"/>
    </source>
</evidence>
<comment type="function">
    <text evidence="12">Catalyzes the reversible phosphatidyl group transfer from one phosphatidylglycerol molecule to another to form cardiolipin (CL) (diphosphatidylglycerol) and glycerol.</text>
</comment>
<keyword evidence="5 12" id="KW-0812">Transmembrane</keyword>
<dbReference type="PANTHER" id="PTHR21248">
    <property type="entry name" value="CARDIOLIPIN SYNTHASE"/>
    <property type="match status" value="1"/>
</dbReference>
<feature type="transmembrane region" description="Helical" evidence="12">
    <location>
        <begin position="6"/>
        <end position="29"/>
    </location>
</feature>
<comment type="subcellular location">
    <subcellularLocation>
        <location evidence="1 12">Cell membrane</location>
        <topology evidence="1 12">Multi-pass membrane protein</topology>
    </subcellularLocation>
</comment>
<reference evidence="16" key="1">
    <citation type="journal article" date="2019" name="Int. J. Syst. Evol. Microbiol.">
        <title>The Global Catalogue of Microorganisms (GCM) 10K type strain sequencing project: providing services to taxonomists for standard genome sequencing and annotation.</title>
        <authorList>
            <consortium name="The Broad Institute Genomics Platform"/>
            <consortium name="The Broad Institute Genome Sequencing Center for Infectious Disease"/>
            <person name="Wu L."/>
            <person name="Ma J."/>
        </authorList>
    </citation>
    <scope>NUCLEOTIDE SEQUENCE [LARGE SCALE GENOMIC DNA]</scope>
    <source>
        <strain evidence="16">CGMCC 1.15044</strain>
    </source>
</reference>
<comment type="caution">
    <text evidence="15">The sequence shown here is derived from an EMBL/GenBank/DDBJ whole genome shotgun (WGS) entry which is preliminary data.</text>
</comment>
<feature type="transmembrane region" description="Helical" evidence="12">
    <location>
        <begin position="41"/>
        <end position="61"/>
    </location>
</feature>